<keyword evidence="3" id="KW-1185">Reference proteome</keyword>
<sequence length="82" mass="8626">MVLETSSREVSSGAAAERLRCESAGAGGEGAGGAGESTDARRWVSERISDERQQVCSDCLGIGAGERALRGVYGLCSWVWFL</sequence>
<reference evidence="3" key="1">
    <citation type="submission" date="2016-06" db="EMBL/GenBank/DDBJ databases">
        <title>Parallel loss of symbiosis genes in relatives of nitrogen-fixing non-legume Parasponia.</title>
        <authorList>
            <person name="Van Velzen R."/>
            <person name="Holmer R."/>
            <person name="Bu F."/>
            <person name="Rutten L."/>
            <person name="Van Zeijl A."/>
            <person name="Liu W."/>
            <person name="Santuari L."/>
            <person name="Cao Q."/>
            <person name="Sharma T."/>
            <person name="Shen D."/>
            <person name="Roswanjaya Y."/>
            <person name="Wardhani T."/>
            <person name="Kalhor M.S."/>
            <person name="Jansen J."/>
            <person name="Van den Hoogen J."/>
            <person name="Gungor B."/>
            <person name="Hartog M."/>
            <person name="Hontelez J."/>
            <person name="Verver J."/>
            <person name="Yang W.-C."/>
            <person name="Schijlen E."/>
            <person name="Repin R."/>
            <person name="Schilthuizen M."/>
            <person name="Schranz E."/>
            <person name="Heidstra R."/>
            <person name="Miyata K."/>
            <person name="Fedorova E."/>
            <person name="Kohlen W."/>
            <person name="Bisseling T."/>
            <person name="Smit S."/>
            <person name="Geurts R."/>
        </authorList>
    </citation>
    <scope>NUCLEOTIDE SEQUENCE [LARGE SCALE GENOMIC DNA]</scope>
    <source>
        <strain evidence="3">cv. RG33-2</strain>
    </source>
</reference>
<proteinExistence type="predicted"/>
<gene>
    <name evidence="2" type="ORF">TorRG33x02_275950</name>
</gene>
<protein>
    <submittedName>
        <fullName evidence="2">Uncharacterized protein</fullName>
    </submittedName>
</protein>
<feature type="region of interest" description="Disordered" evidence="1">
    <location>
        <begin position="23"/>
        <end position="43"/>
    </location>
</feature>
<dbReference type="EMBL" id="JXTC01000335">
    <property type="protein sequence ID" value="PON63616.1"/>
    <property type="molecule type" value="Genomic_DNA"/>
</dbReference>
<feature type="non-terminal residue" evidence="2">
    <location>
        <position position="82"/>
    </location>
</feature>
<organism evidence="2 3">
    <name type="scientific">Trema orientale</name>
    <name type="common">Charcoal tree</name>
    <name type="synonym">Celtis orientalis</name>
    <dbReference type="NCBI Taxonomy" id="63057"/>
    <lineage>
        <taxon>Eukaryota</taxon>
        <taxon>Viridiplantae</taxon>
        <taxon>Streptophyta</taxon>
        <taxon>Embryophyta</taxon>
        <taxon>Tracheophyta</taxon>
        <taxon>Spermatophyta</taxon>
        <taxon>Magnoliopsida</taxon>
        <taxon>eudicotyledons</taxon>
        <taxon>Gunneridae</taxon>
        <taxon>Pentapetalae</taxon>
        <taxon>rosids</taxon>
        <taxon>fabids</taxon>
        <taxon>Rosales</taxon>
        <taxon>Cannabaceae</taxon>
        <taxon>Trema</taxon>
    </lineage>
</organism>
<dbReference type="Proteomes" id="UP000237000">
    <property type="component" value="Unassembled WGS sequence"/>
</dbReference>
<dbReference type="AlphaFoldDB" id="A0A2P5CRK7"/>
<comment type="caution">
    <text evidence="2">The sequence shown here is derived from an EMBL/GenBank/DDBJ whole genome shotgun (WGS) entry which is preliminary data.</text>
</comment>
<accession>A0A2P5CRK7</accession>
<dbReference type="InParanoid" id="A0A2P5CRK7"/>
<name>A0A2P5CRK7_TREOI</name>
<evidence type="ECO:0000313" key="2">
    <source>
        <dbReference type="EMBL" id="PON63616.1"/>
    </source>
</evidence>
<evidence type="ECO:0000256" key="1">
    <source>
        <dbReference type="SAM" id="MobiDB-lite"/>
    </source>
</evidence>
<evidence type="ECO:0000313" key="3">
    <source>
        <dbReference type="Proteomes" id="UP000237000"/>
    </source>
</evidence>
<feature type="compositionally biased region" description="Gly residues" evidence="1">
    <location>
        <begin position="25"/>
        <end position="35"/>
    </location>
</feature>